<dbReference type="EMBL" id="CP060789">
    <property type="protein sequence ID" value="QNP55241.1"/>
    <property type="molecule type" value="Genomic_DNA"/>
</dbReference>
<organism evidence="2 3">
    <name type="scientific">Tessaracoccus defluvii</name>
    <dbReference type="NCBI Taxonomy" id="1285901"/>
    <lineage>
        <taxon>Bacteria</taxon>
        <taxon>Bacillati</taxon>
        <taxon>Actinomycetota</taxon>
        <taxon>Actinomycetes</taxon>
        <taxon>Propionibacteriales</taxon>
        <taxon>Propionibacteriaceae</taxon>
        <taxon>Tessaracoccus</taxon>
    </lineage>
</organism>
<proteinExistence type="predicted"/>
<feature type="region of interest" description="Disordered" evidence="1">
    <location>
        <begin position="87"/>
        <end position="110"/>
    </location>
</feature>
<evidence type="ECO:0000256" key="1">
    <source>
        <dbReference type="SAM" id="MobiDB-lite"/>
    </source>
</evidence>
<protein>
    <recommendedName>
        <fullName evidence="4">YbaB/EbfC family nucleoid-associated protein</fullName>
    </recommendedName>
</protein>
<name>A0A7H0H3X5_9ACTN</name>
<sequence length="245" mass="26596">MAPGVFDFDDEAVPVAPAPALDEATPEEPEEVGDGGISDADRLVRLWLEDTRIVKVRLSPVWFHRITGRDTLESHFRQAMMLSTLHLPALPDDPDDEDGEDFVDSTDPDALPADVQRVFNQLPSLGPRTLAAFEQVIADLDARYAAAEERASEPRPVAPAVTGSVRGATVTLDANGYAVDVAFDQAWLDGAQVGQICAAVQAAADKAYERFEPATVEPSELDALSEERAVVMAAFRAMLNPRRDR</sequence>
<dbReference type="RefSeq" id="WP_187720377.1">
    <property type="nucleotide sequence ID" value="NZ_BAABBL010000014.1"/>
</dbReference>
<dbReference type="Proteomes" id="UP000516117">
    <property type="component" value="Chromosome"/>
</dbReference>
<gene>
    <name evidence="2" type="ORF">H9L22_13505</name>
</gene>
<evidence type="ECO:0000313" key="2">
    <source>
        <dbReference type="EMBL" id="QNP55241.1"/>
    </source>
</evidence>
<keyword evidence="3" id="KW-1185">Reference proteome</keyword>
<dbReference type="AlphaFoldDB" id="A0A7H0H3X5"/>
<reference evidence="2 3" key="1">
    <citation type="submission" date="2020-08" db="EMBL/GenBank/DDBJ databases">
        <title>Genome sequence of Tessaracoccus defluvii JCM 17540T.</title>
        <authorList>
            <person name="Hyun D.-W."/>
            <person name="Bae J.-W."/>
        </authorList>
    </citation>
    <scope>NUCLEOTIDE SEQUENCE [LARGE SCALE GENOMIC DNA]</scope>
    <source>
        <strain evidence="2 3">JCM 17540</strain>
    </source>
</reference>
<evidence type="ECO:0008006" key="4">
    <source>
        <dbReference type="Google" id="ProtNLM"/>
    </source>
</evidence>
<feature type="compositionally biased region" description="Acidic residues" evidence="1">
    <location>
        <begin position="92"/>
        <end position="107"/>
    </location>
</feature>
<accession>A0A7H0H3X5</accession>
<evidence type="ECO:0000313" key="3">
    <source>
        <dbReference type="Proteomes" id="UP000516117"/>
    </source>
</evidence>
<dbReference type="KEGG" id="tdf:H9L22_13505"/>